<dbReference type="Pfam" id="PF09994">
    <property type="entry name" value="T6SS_Tle1-like_cat"/>
    <property type="match status" value="1"/>
</dbReference>
<name>A0ABR0EC82_ZASCE</name>
<proteinExistence type="predicted"/>
<sequence length="1013" mass="112341">MEKKEVVVDEAPSLPPRIPQRIPTRLIICVDGARYDPNNPSETPTSIYRIFSSLKQGKCVNTQAGTAYNQLPRYFPAISASDEVFSTQKLQATLPGQGYHRQIQDVYEACCQLTGPEDEIVFFGFARGAYVVRAVAGLLHQFGLLNIVGAQSDFGRSYKKVLKEKDKLYMKPQLALSKSNSVSSVSTASSGDFRSPPTIKFLGAFETIKAVAEDSAYDISFNTSILHLRHALALHEDRRALSPEYVYPDFGGQELRKQGRSLVQAQFIGSHGDMGGSAPKSGLGLYPAQWMIFEASACGVTFDFDHQEVSVLFPKDDKSNKSMSTSSFQAANGVVTTIQDIRRIHDSSTPSQNTYGIKLSTRQGTIRQKKSRAPFESNGFLKGYCEDAPQGTIIHPSVYMLLDEHINVALDTKEAKLQRHIEEWRERMLGSTNGMVNFGFWGDEDKSAALDGVSALRILVCGNTGVGKSTLINKTFGVDVTQSSDRSRGIHDVRREIRFEGRPDLVVHDSGGFEAGADAEFVAIEEFLKEKSEVIDVKDRVHVIWFCIEINSARTMQTATEKLFQTISKYAAEVPIVVVATKKDDLLDIEFSKRRKELKRLKEPFDEEDCDSYAEEQLNVRLEQIREEMLSVEGGRLDALVAVSQDDDPSISELSKVTSHTFDLDKVRILFVRAQTAKIDLKVELAEIELIRRYKALIRTSSGLGFIAGAGSIHRRTAANKVCQAIVGCFGLSVAADKAIAAMKTNVWNHLGFDPHVALAGFAGGVPAWLVTGSMSMPLIVPATARLFLTMSVDLILVLVRSFREVAFRGSEGQPSERDVEKAARMYRLKGYTIHVHKEVKKLVPKKNLAASYKYEKVQSAVEDMIETYKDKLMNDENMPAPVPSSRLKKLSLSLRRPNRNSDADSIASSIPDITSPIEDSDEDDNDNEENDFYTELHEAHKKAVELEAQGPMSELSPTRDPVEMESPNVMRAELPDTGTQKGQQARFELEGTNKVVELEAAESAPRVHELQG</sequence>
<dbReference type="Gene3D" id="3.40.50.300">
    <property type="entry name" value="P-loop containing nucleotide triphosphate hydrolases"/>
    <property type="match status" value="1"/>
</dbReference>
<accession>A0ABR0EC82</accession>
<feature type="compositionally biased region" description="Acidic residues" evidence="1">
    <location>
        <begin position="919"/>
        <end position="930"/>
    </location>
</feature>
<reference evidence="4 5" key="1">
    <citation type="journal article" date="2023" name="G3 (Bethesda)">
        <title>A chromosome-level genome assembly of Zasmidium syzygii isolated from banana leaves.</title>
        <authorList>
            <person name="van Westerhoven A.C."/>
            <person name="Mehrabi R."/>
            <person name="Talebi R."/>
            <person name="Steentjes M.B.F."/>
            <person name="Corcolon B."/>
            <person name="Chong P.A."/>
            <person name="Kema G.H.J."/>
            <person name="Seidl M.F."/>
        </authorList>
    </citation>
    <scope>NUCLEOTIDE SEQUENCE [LARGE SCALE GENOMIC DNA]</scope>
    <source>
        <strain evidence="4 5">P124</strain>
    </source>
</reference>
<feature type="region of interest" description="Disordered" evidence="1">
    <location>
        <begin position="950"/>
        <end position="991"/>
    </location>
</feature>
<dbReference type="InterPro" id="IPR018712">
    <property type="entry name" value="Tle1-like_cat"/>
</dbReference>
<dbReference type="SUPFAM" id="SSF52540">
    <property type="entry name" value="P-loop containing nucleoside triphosphate hydrolases"/>
    <property type="match status" value="1"/>
</dbReference>
<dbReference type="PANTHER" id="PTHR33840:SF1">
    <property type="entry name" value="TLE1 PHOSPHOLIPASE DOMAIN-CONTAINING PROTEIN"/>
    <property type="match status" value="1"/>
</dbReference>
<dbReference type="InterPro" id="IPR027417">
    <property type="entry name" value="P-loop_NTPase"/>
</dbReference>
<organism evidence="4 5">
    <name type="scientific">Zasmidium cellare</name>
    <name type="common">Wine cellar mold</name>
    <name type="synonym">Racodium cellare</name>
    <dbReference type="NCBI Taxonomy" id="395010"/>
    <lineage>
        <taxon>Eukaryota</taxon>
        <taxon>Fungi</taxon>
        <taxon>Dikarya</taxon>
        <taxon>Ascomycota</taxon>
        <taxon>Pezizomycotina</taxon>
        <taxon>Dothideomycetes</taxon>
        <taxon>Dothideomycetidae</taxon>
        <taxon>Mycosphaerellales</taxon>
        <taxon>Mycosphaerellaceae</taxon>
        <taxon>Zasmidium</taxon>
    </lineage>
</organism>
<evidence type="ECO:0000313" key="5">
    <source>
        <dbReference type="Proteomes" id="UP001305779"/>
    </source>
</evidence>
<evidence type="ECO:0000259" key="3">
    <source>
        <dbReference type="Pfam" id="PF09994"/>
    </source>
</evidence>
<comment type="caution">
    <text evidence="4">The sequence shown here is derived from an EMBL/GenBank/DDBJ whole genome shotgun (WGS) entry which is preliminary data.</text>
</comment>
<dbReference type="CDD" id="cd00882">
    <property type="entry name" value="Ras_like_GTPase"/>
    <property type="match status" value="1"/>
</dbReference>
<evidence type="ECO:0000259" key="2">
    <source>
        <dbReference type="Pfam" id="PF01926"/>
    </source>
</evidence>
<feature type="region of interest" description="Disordered" evidence="1">
    <location>
        <begin position="895"/>
        <end position="930"/>
    </location>
</feature>
<evidence type="ECO:0000256" key="1">
    <source>
        <dbReference type="SAM" id="MobiDB-lite"/>
    </source>
</evidence>
<feature type="domain" description="G" evidence="2">
    <location>
        <begin position="457"/>
        <end position="582"/>
    </location>
</feature>
<evidence type="ECO:0008006" key="6">
    <source>
        <dbReference type="Google" id="ProtNLM"/>
    </source>
</evidence>
<dbReference type="EMBL" id="JAXOVC010000007">
    <property type="protein sequence ID" value="KAK4498668.1"/>
    <property type="molecule type" value="Genomic_DNA"/>
</dbReference>
<evidence type="ECO:0000313" key="4">
    <source>
        <dbReference type="EMBL" id="KAK4498668.1"/>
    </source>
</evidence>
<protein>
    <recommendedName>
        <fullName evidence="6">DUF2235 domain-containing protein</fullName>
    </recommendedName>
</protein>
<gene>
    <name evidence="4" type="ORF">PRZ48_009178</name>
</gene>
<feature type="domain" description="T6SS Phospholipase effector Tle1-like catalytic" evidence="3">
    <location>
        <begin position="25"/>
        <end position="292"/>
    </location>
</feature>
<dbReference type="PANTHER" id="PTHR33840">
    <property type="match status" value="1"/>
</dbReference>
<feature type="compositionally biased region" description="Low complexity" evidence="1">
    <location>
        <begin position="904"/>
        <end position="918"/>
    </location>
</feature>
<dbReference type="InterPro" id="IPR006073">
    <property type="entry name" value="GTP-bd"/>
</dbReference>
<keyword evidence="5" id="KW-1185">Reference proteome</keyword>
<dbReference type="Proteomes" id="UP001305779">
    <property type="component" value="Unassembled WGS sequence"/>
</dbReference>
<dbReference type="Pfam" id="PF01926">
    <property type="entry name" value="MMR_HSR1"/>
    <property type="match status" value="1"/>
</dbReference>